<proteinExistence type="predicted"/>
<keyword evidence="3" id="KW-1185">Reference proteome</keyword>
<name>A0A9N9XL09_DIABA</name>
<dbReference type="OrthoDB" id="8061312at2759"/>
<evidence type="ECO:0000256" key="1">
    <source>
        <dbReference type="SAM" id="MobiDB-lite"/>
    </source>
</evidence>
<dbReference type="Proteomes" id="UP001153709">
    <property type="component" value="Chromosome 9"/>
</dbReference>
<dbReference type="PANTHER" id="PTHR10773">
    <property type="entry name" value="DNA-DIRECTED RNA POLYMERASES I, II, AND III SUBUNIT RPABC2"/>
    <property type="match status" value="1"/>
</dbReference>
<gene>
    <name evidence="2" type="ORF">DIABBA_LOCUS13425</name>
</gene>
<dbReference type="EMBL" id="OU898284">
    <property type="protein sequence ID" value="CAG9840802.1"/>
    <property type="molecule type" value="Genomic_DNA"/>
</dbReference>
<feature type="compositionally biased region" description="Basic and acidic residues" evidence="1">
    <location>
        <begin position="43"/>
        <end position="53"/>
    </location>
</feature>
<dbReference type="AlphaFoldDB" id="A0A9N9XL09"/>
<dbReference type="PANTHER" id="PTHR10773:SF19">
    <property type="match status" value="1"/>
</dbReference>
<protein>
    <submittedName>
        <fullName evidence="2">Uncharacterized protein</fullName>
    </submittedName>
</protein>
<feature type="region of interest" description="Disordered" evidence="1">
    <location>
        <begin position="42"/>
        <end position="69"/>
    </location>
</feature>
<sequence length="241" mass="28035">MSRGEKIVQLAREVEPKAEDESEYFPSSSLDFDTPGVNIKLAGIEERPTETNKPRRQKRQPTPVGQKITGSKEDLKVSNVSVKGVVKPAVQMKPSCRESCRLKCFMIPEDERLTIFQSYYKLADYVRQRDFKNANTEKAVKKSKTTQEESRRQYSINYFLPIIEEKKKCCLDIYQSRLITIILVSQKTTPECSRKRIVQHDKHKRVVVMKNRYSAKGLPEKPRCVHKNKFLKCHLLTIRDL</sequence>
<accession>A0A9N9XL09</accession>
<organism evidence="2 3">
    <name type="scientific">Diabrotica balteata</name>
    <name type="common">Banded cucumber beetle</name>
    <dbReference type="NCBI Taxonomy" id="107213"/>
    <lineage>
        <taxon>Eukaryota</taxon>
        <taxon>Metazoa</taxon>
        <taxon>Ecdysozoa</taxon>
        <taxon>Arthropoda</taxon>
        <taxon>Hexapoda</taxon>
        <taxon>Insecta</taxon>
        <taxon>Pterygota</taxon>
        <taxon>Neoptera</taxon>
        <taxon>Endopterygota</taxon>
        <taxon>Coleoptera</taxon>
        <taxon>Polyphaga</taxon>
        <taxon>Cucujiformia</taxon>
        <taxon>Chrysomeloidea</taxon>
        <taxon>Chrysomelidae</taxon>
        <taxon>Galerucinae</taxon>
        <taxon>Diabroticina</taxon>
        <taxon>Diabroticites</taxon>
        <taxon>Diabrotica</taxon>
    </lineage>
</organism>
<evidence type="ECO:0000313" key="3">
    <source>
        <dbReference type="Proteomes" id="UP001153709"/>
    </source>
</evidence>
<reference evidence="2" key="1">
    <citation type="submission" date="2022-01" db="EMBL/GenBank/DDBJ databases">
        <authorList>
            <person name="King R."/>
        </authorList>
    </citation>
    <scope>NUCLEOTIDE SEQUENCE</scope>
</reference>
<evidence type="ECO:0000313" key="2">
    <source>
        <dbReference type="EMBL" id="CAG9840802.1"/>
    </source>
</evidence>